<feature type="signal peptide" evidence="1">
    <location>
        <begin position="1"/>
        <end position="35"/>
    </location>
</feature>
<comment type="caution">
    <text evidence="2">The sequence shown here is derived from an EMBL/GenBank/DDBJ whole genome shotgun (WGS) entry which is preliminary data.</text>
</comment>
<keyword evidence="3" id="KW-1185">Reference proteome</keyword>
<dbReference type="RefSeq" id="WP_017228293.1">
    <property type="nucleotide sequence ID" value="NZ_JARJLM010000626.1"/>
</dbReference>
<proteinExistence type="predicted"/>
<dbReference type="EMBL" id="JARJLM010000626">
    <property type="protein sequence ID" value="MDF3838777.1"/>
    <property type="molecule type" value="Genomic_DNA"/>
</dbReference>
<dbReference type="Pfam" id="PF14903">
    <property type="entry name" value="WG_beta_rep"/>
    <property type="match status" value="1"/>
</dbReference>
<dbReference type="Proteomes" id="UP001216674">
    <property type="component" value="Unassembled WGS sequence"/>
</dbReference>
<name>A0ABT6B1K7_9BURK</name>
<dbReference type="InterPro" id="IPR032774">
    <property type="entry name" value="WG_beta_rep"/>
</dbReference>
<feature type="chain" id="PRO_5046626543" evidence="1">
    <location>
        <begin position="36"/>
        <end position="194"/>
    </location>
</feature>
<evidence type="ECO:0000313" key="2">
    <source>
        <dbReference type="EMBL" id="MDF3838777.1"/>
    </source>
</evidence>
<gene>
    <name evidence="2" type="ORF">P3W85_38460</name>
</gene>
<evidence type="ECO:0000256" key="1">
    <source>
        <dbReference type="SAM" id="SignalP"/>
    </source>
</evidence>
<keyword evidence="1" id="KW-0732">Signal</keyword>
<reference evidence="2 3" key="1">
    <citation type="submission" date="2023-03" db="EMBL/GenBank/DDBJ databases">
        <title>Draft assemblies of triclosan tolerant bacteria isolated from returned activated sludge.</title>
        <authorList>
            <person name="Van Hamelsveld S."/>
        </authorList>
    </citation>
    <scope>NUCLEOTIDE SEQUENCE [LARGE SCALE GENOMIC DNA]</scope>
    <source>
        <strain evidence="2 3">GW210010_S58</strain>
    </source>
</reference>
<protein>
    <submittedName>
        <fullName evidence="2">WG repeat-containing protein</fullName>
    </submittedName>
</protein>
<sequence>MFCLSGAILRRYPIRLLHGFCLSALCLVGAVPGTAAPVGTDPAQSCNYFDRKGDWRIYRDCVRPDATGLHLAKGHLRRLDFDKRGVASLLANGQYYYVDRSGASLAVISHDNWADDFAEGLVRARVDGKIGYFGPDFRQAIATTYDWGWPFRNGIARVCNGCYRGVTDSHGHTPMTGGRWFHIDRKGNEVAEPE</sequence>
<evidence type="ECO:0000313" key="3">
    <source>
        <dbReference type="Proteomes" id="UP001216674"/>
    </source>
</evidence>
<accession>A0ABT6B1K7</accession>
<organism evidence="2 3">
    <name type="scientific">Cupriavidus basilensis</name>
    <dbReference type="NCBI Taxonomy" id="68895"/>
    <lineage>
        <taxon>Bacteria</taxon>
        <taxon>Pseudomonadati</taxon>
        <taxon>Pseudomonadota</taxon>
        <taxon>Betaproteobacteria</taxon>
        <taxon>Burkholderiales</taxon>
        <taxon>Burkholderiaceae</taxon>
        <taxon>Cupriavidus</taxon>
    </lineage>
</organism>